<name>A0A7J7K2T9_BUGNE</name>
<evidence type="ECO:0000313" key="3">
    <source>
        <dbReference type="Proteomes" id="UP000593567"/>
    </source>
</evidence>
<evidence type="ECO:0000259" key="1">
    <source>
        <dbReference type="PROSITE" id="PS50304"/>
    </source>
</evidence>
<comment type="caution">
    <text evidence="2">The sequence shown here is derived from an EMBL/GenBank/DDBJ whole genome shotgun (WGS) entry which is preliminary data.</text>
</comment>
<gene>
    <name evidence="2" type="ORF">EB796_009463</name>
</gene>
<dbReference type="PANTHER" id="PTHR22948:SF29">
    <property type="entry name" value="FI02030P-RELATED"/>
    <property type="match status" value="1"/>
</dbReference>
<protein>
    <submittedName>
        <fullName evidence="2">TDRD1</fullName>
    </submittedName>
</protein>
<dbReference type="EMBL" id="VXIV02001524">
    <property type="protein sequence ID" value="KAF6032244.1"/>
    <property type="molecule type" value="Genomic_DNA"/>
</dbReference>
<feature type="domain" description="Tudor" evidence="1">
    <location>
        <begin position="301"/>
        <end position="358"/>
    </location>
</feature>
<dbReference type="Gene3D" id="2.30.30.140">
    <property type="match status" value="1"/>
</dbReference>
<organism evidence="2 3">
    <name type="scientific">Bugula neritina</name>
    <name type="common">Brown bryozoan</name>
    <name type="synonym">Sertularia neritina</name>
    <dbReference type="NCBI Taxonomy" id="10212"/>
    <lineage>
        <taxon>Eukaryota</taxon>
        <taxon>Metazoa</taxon>
        <taxon>Spiralia</taxon>
        <taxon>Lophotrochozoa</taxon>
        <taxon>Bryozoa</taxon>
        <taxon>Gymnolaemata</taxon>
        <taxon>Cheilostomatida</taxon>
        <taxon>Flustrina</taxon>
        <taxon>Buguloidea</taxon>
        <taxon>Bugulidae</taxon>
        <taxon>Bugula</taxon>
    </lineage>
</organism>
<dbReference type="Gene3D" id="2.40.50.90">
    <property type="match status" value="1"/>
</dbReference>
<dbReference type="InterPro" id="IPR050621">
    <property type="entry name" value="Tudor_domain_containing"/>
</dbReference>
<keyword evidence="3" id="KW-1185">Reference proteome</keyword>
<dbReference type="PROSITE" id="PS50304">
    <property type="entry name" value="TUDOR"/>
    <property type="match status" value="1"/>
</dbReference>
<sequence>MKPALAIKEKSLQVNVSHVDSPFPSTSSLYTVPGSQVTATQVQRALQHHPPITDLHNVKYLFAFVDNQWRRGEVVKLYDRSADIFCVDYGNTVCVKTSCLRRTTGPLLSLPKVAVKCYLQGIQPADLSNDWTSKVADLMTEVLSHCKCVVLEPWFCRRESPLLEEAGELPVELLLRDQSGGPILSMRDYLVFLEQAVYDSPVAPYVLDQNTLGSVYLTPSPLRCGEQIYMFITHVVNPTEYTHRLLTEIWIQIRRRCPTNAELKMLDSMMMTMNEKYSAQSSASCTKSSYPNQVCFLSVVNISVARDAVVANYGGNWYRAQILALQPGHVTVKYVDYGNVEVLPADQIRTISRDLLKLPAQAFRLSLHNISSVDGGDWSQQVSDSLQACALSSIAELKSWSCLNRCAGTKWVASRSVDTVTVEEGITCRCDYAESPNEFYIFPLSSASKLESLTTKLNELMKEKEMGHKSKVT</sequence>
<dbReference type="PANTHER" id="PTHR22948">
    <property type="entry name" value="TUDOR DOMAIN CONTAINING PROTEIN"/>
    <property type="match status" value="1"/>
</dbReference>
<dbReference type="SMART" id="SM00333">
    <property type="entry name" value="TUDOR"/>
    <property type="match status" value="2"/>
</dbReference>
<proteinExistence type="predicted"/>
<dbReference type="Pfam" id="PF00567">
    <property type="entry name" value="TUDOR"/>
    <property type="match status" value="2"/>
</dbReference>
<accession>A0A7J7K2T9</accession>
<evidence type="ECO:0000313" key="2">
    <source>
        <dbReference type="EMBL" id="KAF6032244.1"/>
    </source>
</evidence>
<dbReference type="OrthoDB" id="439808at2759"/>
<dbReference type="InterPro" id="IPR002999">
    <property type="entry name" value="Tudor"/>
</dbReference>
<reference evidence="2" key="1">
    <citation type="submission" date="2020-06" db="EMBL/GenBank/DDBJ databases">
        <title>Draft genome of Bugula neritina, a colonial animal packing powerful symbionts and potential medicines.</title>
        <authorList>
            <person name="Rayko M."/>
        </authorList>
    </citation>
    <scope>NUCLEOTIDE SEQUENCE [LARGE SCALE GENOMIC DNA]</scope>
    <source>
        <strain evidence="2">Kwan_BN1</strain>
    </source>
</reference>
<dbReference type="Proteomes" id="UP000593567">
    <property type="component" value="Unassembled WGS sequence"/>
</dbReference>
<dbReference type="CDD" id="cd20379">
    <property type="entry name" value="Tudor_dTUD-like"/>
    <property type="match status" value="1"/>
</dbReference>
<dbReference type="AlphaFoldDB" id="A0A7J7K2T9"/>
<dbReference type="SUPFAM" id="SSF63748">
    <property type="entry name" value="Tudor/PWWP/MBT"/>
    <property type="match status" value="2"/>
</dbReference>
<dbReference type="InterPro" id="IPR035437">
    <property type="entry name" value="SNase_OB-fold_sf"/>
</dbReference>